<dbReference type="EMBL" id="CP033928">
    <property type="protein sequence ID" value="AZA60020.1"/>
    <property type="molecule type" value="Genomic_DNA"/>
</dbReference>
<accession>A0A3G6MW29</accession>
<gene>
    <name evidence="1" type="ORF">EG340_02700</name>
</gene>
<sequence>MKIYIYLIIAVFTCLACESDDSEVTTSPPLASAKISLSFKNYVVNNVNLFKGPSGNSINVTESYIQNYWTLYKEPSWKKVEINLEEMSLTLITENSADLKYNISLKQDSVFIKENNNLEYLGYFDKNTSSLKVKRVFKYLKKVPLDNSQALFISKITGFGIANYSNVFPSDTFTSPSNMTQTGDEVFWANVTYNYSLN</sequence>
<protein>
    <submittedName>
        <fullName evidence="1">Uncharacterized protein</fullName>
    </submittedName>
</protein>
<reference evidence="1 2" key="1">
    <citation type="submission" date="2018-11" db="EMBL/GenBank/DDBJ databases">
        <title>Proposal to divide the Flavobacteriaceae and reorganize its genera based on Amino Acid Identity values calculated from whole genome sequences.</title>
        <authorList>
            <person name="Nicholson A.C."/>
            <person name="Gulvik C.A."/>
            <person name="Whitney A.M."/>
            <person name="Humrighouse B.W."/>
            <person name="Bell M."/>
            <person name="Holmes B."/>
            <person name="Steigerwalt A."/>
            <person name="Villarma A."/>
            <person name="Sheth M."/>
            <person name="Batra D."/>
            <person name="Pryor J."/>
            <person name="Bernardet J.-F."/>
            <person name="Hugo C."/>
            <person name="Kampfer P."/>
            <person name="Newman J."/>
            <person name="Mcquiston J.R."/>
        </authorList>
    </citation>
    <scope>NUCLEOTIDE SEQUENCE [LARGE SCALE GENOMIC DNA]</scope>
    <source>
        <strain evidence="1 2">G0211</strain>
    </source>
</reference>
<organism evidence="1 2">
    <name type="scientific">Chryseobacterium indoltheticum</name>
    <dbReference type="NCBI Taxonomy" id="254"/>
    <lineage>
        <taxon>Bacteria</taxon>
        <taxon>Pseudomonadati</taxon>
        <taxon>Bacteroidota</taxon>
        <taxon>Flavobacteriia</taxon>
        <taxon>Flavobacteriales</taxon>
        <taxon>Weeksellaceae</taxon>
        <taxon>Chryseobacterium group</taxon>
        <taxon>Chryseobacterium</taxon>
    </lineage>
</organism>
<evidence type="ECO:0000313" key="1">
    <source>
        <dbReference type="EMBL" id="AZA60020.1"/>
    </source>
</evidence>
<dbReference type="RefSeq" id="WP_123885107.1">
    <property type="nucleotide sequence ID" value="NZ_CP033928.1"/>
</dbReference>
<evidence type="ECO:0000313" key="2">
    <source>
        <dbReference type="Proteomes" id="UP000269076"/>
    </source>
</evidence>
<dbReference type="Proteomes" id="UP000269076">
    <property type="component" value="Chromosome"/>
</dbReference>
<name>A0A3G6MW29_9FLAO</name>
<proteinExistence type="predicted"/>
<dbReference type="AlphaFoldDB" id="A0A3G6MW29"/>